<accession>A0A4Z2FM68</accession>
<protein>
    <submittedName>
        <fullName evidence="1">Uncharacterized protein</fullName>
    </submittedName>
</protein>
<evidence type="ECO:0000313" key="2">
    <source>
        <dbReference type="Proteomes" id="UP000314294"/>
    </source>
</evidence>
<name>A0A4Z2FM68_9TELE</name>
<proteinExistence type="predicted"/>
<gene>
    <name evidence="1" type="ORF">EYF80_047603</name>
</gene>
<reference evidence="1 2" key="1">
    <citation type="submission" date="2019-03" db="EMBL/GenBank/DDBJ databases">
        <title>First draft genome of Liparis tanakae, snailfish: a comprehensive survey of snailfish specific genes.</title>
        <authorList>
            <person name="Kim W."/>
            <person name="Song I."/>
            <person name="Jeong J.-H."/>
            <person name="Kim D."/>
            <person name="Kim S."/>
            <person name="Ryu S."/>
            <person name="Song J.Y."/>
            <person name="Lee S.K."/>
        </authorList>
    </citation>
    <scope>NUCLEOTIDE SEQUENCE [LARGE SCALE GENOMIC DNA]</scope>
    <source>
        <tissue evidence="1">Muscle</tissue>
    </source>
</reference>
<organism evidence="1 2">
    <name type="scientific">Liparis tanakae</name>
    <name type="common">Tanaka's snailfish</name>
    <dbReference type="NCBI Taxonomy" id="230148"/>
    <lineage>
        <taxon>Eukaryota</taxon>
        <taxon>Metazoa</taxon>
        <taxon>Chordata</taxon>
        <taxon>Craniata</taxon>
        <taxon>Vertebrata</taxon>
        <taxon>Euteleostomi</taxon>
        <taxon>Actinopterygii</taxon>
        <taxon>Neopterygii</taxon>
        <taxon>Teleostei</taxon>
        <taxon>Neoteleostei</taxon>
        <taxon>Acanthomorphata</taxon>
        <taxon>Eupercaria</taxon>
        <taxon>Perciformes</taxon>
        <taxon>Cottioidei</taxon>
        <taxon>Cottales</taxon>
        <taxon>Liparidae</taxon>
        <taxon>Liparis</taxon>
    </lineage>
</organism>
<comment type="caution">
    <text evidence="1">The sequence shown here is derived from an EMBL/GenBank/DDBJ whole genome shotgun (WGS) entry which is preliminary data.</text>
</comment>
<sequence>MEPCLMHRNLQLLGADVHLEQGVTEDVSEAAAVEVAVGPSVVLLVVDLRELQAAVLQQLVVVQLLLSSLTRFWSKGVSWSTVSGRTYLLGRFLHIEL</sequence>
<dbReference type="Proteomes" id="UP000314294">
    <property type="component" value="Unassembled WGS sequence"/>
</dbReference>
<dbReference type="AlphaFoldDB" id="A0A4Z2FM68"/>
<evidence type="ECO:0000313" key="1">
    <source>
        <dbReference type="EMBL" id="TNN42228.1"/>
    </source>
</evidence>
<keyword evidence="2" id="KW-1185">Reference proteome</keyword>
<dbReference type="EMBL" id="SRLO01001051">
    <property type="protein sequence ID" value="TNN42228.1"/>
    <property type="molecule type" value="Genomic_DNA"/>
</dbReference>